<proteinExistence type="predicted"/>
<dbReference type="EMBL" id="JH767147">
    <property type="protein sequence ID" value="EQC36453.1"/>
    <property type="molecule type" value="Genomic_DNA"/>
</dbReference>
<evidence type="ECO:0000313" key="2">
    <source>
        <dbReference type="EMBL" id="EQC36453.1"/>
    </source>
</evidence>
<dbReference type="OrthoDB" id="123297at2759"/>
<protein>
    <submittedName>
        <fullName evidence="2">Uncharacterized protein</fullName>
    </submittedName>
</protein>
<dbReference type="RefSeq" id="XP_008609874.1">
    <property type="nucleotide sequence ID" value="XM_008611652.1"/>
</dbReference>
<reference evidence="2 3" key="1">
    <citation type="submission" date="2012-04" db="EMBL/GenBank/DDBJ databases">
        <title>The Genome Sequence of Saprolegnia declina VS20.</title>
        <authorList>
            <consortium name="The Broad Institute Genome Sequencing Platform"/>
            <person name="Russ C."/>
            <person name="Nusbaum C."/>
            <person name="Tyler B."/>
            <person name="van West P."/>
            <person name="Dieguez-Uribeondo J."/>
            <person name="de Bruijn I."/>
            <person name="Tripathy S."/>
            <person name="Jiang R."/>
            <person name="Young S.K."/>
            <person name="Zeng Q."/>
            <person name="Gargeya S."/>
            <person name="Fitzgerald M."/>
            <person name="Haas B."/>
            <person name="Abouelleil A."/>
            <person name="Alvarado L."/>
            <person name="Arachchi H.M."/>
            <person name="Berlin A."/>
            <person name="Chapman S.B."/>
            <person name="Goldberg J."/>
            <person name="Griggs A."/>
            <person name="Gujja S."/>
            <person name="Hansen M."/>
            <person name="Howarth C."/>
            <person name="Imamovic A."/>
            <person name="Larimer J."/>
            <person name="McCowen C."/>
            <person name="Montmayeur A."/>
            <person name="Murphy C."/>
            <person name="Neiman D."/>
            <person name="Pearson M."/>
            <person name="Priest M."/>
            <person name="Roberts A."/>
            <person name="Saif S."/>
            <person name="Shea T."/>
            <person name="Sisk P."/>
            <person name="Sykes S."/>
            <person name="Wortman J."/>
            <person name="Nusbaum C."/>
            <person name="Birren B."/>
        </authorList>
    </citation>
    <scope>NUCLEOTIDE SEQUENCE [LARGE SCALE GENOMIC DNA]</scope>
    <source>
        <strain evidence="2 3">VS20</strain>
    </source>
</reference>
<name>T0RVM0_SAPDV</name>
<feature type="compositionally biased region" description="Basic and acidic residues" evidence="1">
    <location>
        <begin position="145"/>
        <end position="154"/>
    </location>
</feature>
<evidence type="ECO:0000313" key="3">
    <source>
        <dbReference type="Proteomes" id="UP000030762"/>
    </source>
</evidence>
<sequence>MLPLSIVLSCLERSLVEKAHVDVSPRGDGSLSLKLTIEVEFAAPILYVFNLTAVGVDLVHVLEAKMRDCDAAIESLSSSSKSKDVVIAKLFDMLEAVKTDVAQLRGVVGRNHELAAVMPNGAAPPKDVLARKAAPVVFDVDDMPLARDRDDAQRYPKRAKKDKPSKTPTDSANGDK</sequence>
<feature type="compositionally biased region" description="Polar residues" evidence="1">
    <location>
        <begin position="166"/>
        <end position="176"/>
    </location>
</feature>
<dbReference type="InParanoid" id="T0RVM0"/>
<feature type="region of interest" description="Disordered" evidence="1">
    <location>
        <begin position="145"/>
        <end position="176"/>
    </location>
</feature>
<accession>T0RVM0</accession>
<organism evidence="2 3">
    <name type="scientific">Saprolegnia diclina (strain VS20)</name>
    <dbReference type="NCBI Taxonomy" id="1156394"/>
    <lineage>
        <taxon>Eukaryota</taxon>
        <taxon>Sar</taxon>
        <taxon>Stramenopiles</taxon>
        <taxon>Oomycota</taxon>
        <taxon>Saprolegniomycetes</taxon>
        <taxon>Saprolegniales</taxon>
        <taxon>Saprolegniaceae</taxon>
        <taxon>Saprolegnia</taxon>
    </lineage>
</organism>
<dbReference type="GeneID" id="19946635"/>
<dbReference type="VEuPathDB" id="FungiDB:SDRG_05908"/>
<keyword evidence="3" id="KW-1185">Reference proteome</keyword>
<gene>
    <name evidence="2" type="ORF">SDRG_05908</name>
</gene>
<dbReference type="Proteomes" id="UP000030762">
    <property type="component" value="Unassembled WGS sequence"/>
</dbReference>
<dbReference type="AlphaFoldDB" id="T0RVM0"/>
<evidence type="ECO:0000256" key="1">
    <source>
        <dbReference type="SAM" id="MobiDB-lite"/>
    </source>
</evidence>